<comment type="similarity">
    <text evidence="2">Belongs to the SUA5 family.</text>
</comment>
<dbReference type="InterPro" id="IPR050156">
    <property type="entry name" value="TC-AMP_synthase_SUA5"/>
</dbReference>
<keyword evidence="8" id="KW-0547">Nucleotide-binding</keyword>
<dbReference type="AlphaFoldDB" id="A0A9D0YNA2"/>
<accession>A0A9D0YNA2</accession>
<dbReference type="Gene3D" id="3.90.870.10">
    <property type="entry name" value="DHBP synthase"/>
    <property type="match status" value="1"/>
</dbReference>
<dbReference type="GO" id="GO:0000049">
    <property type="term" value="F:tRNA binding"/>
    <property type="evidence" value="ECO:0007669"/>
    <property type="project" value="TreeGrafter"/>
</dbReference>
<dbReference type="InterPro" id="IPR006070">
    <property type="entry name" value="Sua5-like_dom"/>
</dbReference>
<proteinExistence type="inferred from homology"/>
<evidence type="ECO:0000313" key="13">
    <source>
        <dbReference type="EMBL" id="HIP97911.1"/>
    </source>
</evidence>
<keyword evidence="9" id="KW-0067">ATP-binding</keyword>
<dbReference type="GO" id="GO:0005737">
    <property type="term" value="C:cytoplasm"/>
    <property type="evidence" value="ECO:0007669"/>
    <property type="project" value="UniProtKB-SubCell"/>
</dbReference>
<evidence type="ECO:0000256" key="9">
    <source>
        <dbReference type="ARBA" id="ARBA00022840"/>
    </source>
</evidence>
<gene>
    <name evidence="13" type="ORF">EYH37_00875</name>
</gene>
<evidence type="ECO:0000256" key="11">
    <source>
        <dbReference type="ARBA" id="ARBA00048366"/>
    </source>
</evidence>
<dbReference type="GO" id="GO:0061710">
    <property type="term" value="F:L-threonylcarbamoyladenylate synthase"/>
    <property type="evidence" value="ECO:0007669"/>
    <property type="project" value="UniProtKB-EC"/>
</dbReference>
<comment type="caution">
    <text evidence="13">The sequence shown here is derived from an EMBL/GenBank/DDBJ whole genome shotgun (WGS) entry which is preliminary data.</text>
</comment>
<keyword evidence="6" id="KW-0819">tRNA processing</keyword>
<dbReference type="PROSITE" id="PS51163">
    <property type="entry name" value="YRDC"/>
    <property type="match status" value="1"/>
</dbReference>
<evidence type="ECO:0000256" key="2">
    <source>
        <dbReference type="ARBA" id="ARBA00007663"/>
    </source>
</evidence>
<evidence type="ECO:0000256" key="6">
    <source>
        <dbReference type="ARBA" id="ARBA00022694"/>
    </source>
</evidence>
<dbReference type="EC" id="2.7.7.87" evidence="3"/>
<evidence type="ECO:0000256" key="7">
    <source>
        <dbReference type="ARBA" id="ARBA00022695"/>
    </source>
</evidence>
<evidence type="ECO:0000256" key="4">
    <source>
        <dbReference type="ARBA" id="ARBA00022490"/>
    </source>
</evidence>
<keyword evidence="5" id="KW-0808">Transferase</keyword>
<evidence type="ECO:0000256" key="3">
    <source>
        <dbReference type="ARBA" id="ARBA00012584"/>
    </source>
</evidence>
<reference evidence="13" key="1">
    <citation type="journal article" date="2020" name="ISME J.">
        <title>Gammaproteobacteria mediating utilization of methyl-, sulfur- and petroleum organic compounds in deep ocean hydrothermal plumes.</title>
        <authorList>
            <person name="Zhou Z."/>
            <person name="Liu Y."/>
            <person name="Pan J."/>
            <person name="Cron B.R."/>
            <person name="Toner B.M."/>
            <person name="Anantharaman K."/>
            <person name="Breier J.A."/>
            <person name="Dick G.J."/>
            <person name="Li M."/>
        </authorList>
    </citation>
    <scope>NUCLEOTIDE SEQUENCE</scope>
    <source>
        <strain evidence="13">SZUA-1501</strain>
    </source>
</reference>
<organism evidence="13 14">
    <name type="scientific">Aquifex aeolicus</name>
    <dbReference type="NCBI Taxonomy" id="63363"/>
    <lineage>
        <taxon>Bacteria</taxon>
        <taxon>Pseudomonadati</taxon>
        <taxon>Aquificota</taxon>
        <taxon>Aquificia</taxon>
        <taxon>Aquificales</taxon>
        <taxon>Aquificaceae</taxon>
        <taxon>Aquifex</taxon>
    </lineage>
</organism>
<comment type="subcellular location">
    <subcellularLocation>
        <location evidence="1">Cytoplasm</location>
    </subcellularLocation>
</comment>
<comment type="catalytic activity">
    <reaction evidence="11">
        <text>L-threonine + hydrogencarbonate + ATP = L-threonylcarbamoyladenylate + diphosphate + H2O</text>
        <dbReference type="Rhea" id="RHEA:36407"/>
        <dbReference type="ChEBI" id="CHEBI:15377"/>
        <dbReference type="ChEBI" id="CHEBI:17544"/>
        <dbReference type="ChEBI" id="CHEBI:30616"/>
        <dbReference type="ChEBI" id="CHEBI:33019"/>
        <dbReference type="ChEBI" id="CHEBI:57926"/>
        <dbReference type="ChEBI" id="CHEBI:73682"/>
        <dbReference type="EC" id="2.7.7.87"/>
    </reaction>
</comment>
<feature type="domain" description="YrdC-like" evidence="12">
    <location>
        <begin position="8"/>
        <end position="190"/>
    </location>
</feature>
<evidence type="ECO:0000256" key="1">
    <source>
        <dbReference type="ARBA" id="ARBA00004496"/>
    </source>
</evidence>
<dbReference type="GO" id="GO:0006450">
    <property type="term" value="P:regulation of translational fidelity"/>
    <property type="evidence" value="ECO:0007669"/>
    <property type="project" value="TreeGrafter"/>
</dbReference>
<dbReference type="Pfam" id="PF01300">
    <property type="entry name" value="Sua5_yciO_yrdC"/>
    <property type="match status" value="1"/>
</dbReference>
<dbReference type="GO" id="GO:0008033">
    <property type="term" value="P:tRNA processing"/>
    <property type="evidence" value="ECO:0007669"/>
    <property type="project" value="UniProtKB-KW"/>
</dbReference>
<name>A0A9D0YNA2_AQUAO</name>
<protein>
    <recommendedName>
        <fullName evidence="10">L-threonylcarbamoyladenylate synthase</fullName>
        <ecNumber evidence="3">2.7.7.87</ecNumber>
    </recommendedName>
    <alternativeName>
        <fullName evidence="10">L-threonylcarbamoyladenylate synthase</fullName>
    </alternativeName>
</protein>
<dbReference type="Proteomes" id="UP000606463">
    <property type="component" value="Unassembled WGS sequence"/>
</dbReference>
<keyword evidence="7" id="KW-0548">Nucleotidyltransferase</keyword>
<evidence type="ECO:0000256" key="5">
    <source>
        <dbReference type="ARBA" id="ARBA00022679"/>
    </source>
</evidence>
<sequence>MHLLPAKGRYIPLGIEFLKKNFPVVLPTDTLYGICADALTPEAVEKVYHAKWRNPSKPLIVLVYSPFQIEEFFGIKPTKEVLNILNYKKPISLLLPVKGFEWVSRGSGLIAFRWVKGGFIKEFLQTYKRPLVAPSANWEGFPPAKDIFQAFFYFGNWVSVYYDGGVLKGLPSALLKLEGKKAKILRRGNLNEEDFKNLKVEPLEEK</sequence>
<evidence type="ECO:0000313" key="14">
    <source>
        <dbReference type="Proteomes" id="UP000606463"/>
    </source>
</evidence>
<evidence type="ECO:0000259" key="12">
    <source>
        <dbReference type="PROSITE" id="PS51163"/>
    </source>
</evidence>
<dbReference type="InterPro" id="IPR017945">
    <property type="entry name" value="DHBP_synth_RibB-like_a/b_dom"/>
</dbReference>
<dbReference type="PANTHER" id="PTHR17490">
    <property type="entry name" value="SUA5"/>
    <property type="match status" value="1"/>
</dbReference>
<evidence type="ECO:0000256" key="10">
    <source>
        <dbReference type="ARBA" id="ARBA00029774"/>
    </source>
</evidence>
<evidence type="ECO:0000256" key="8">
    <source>
        <dbReference type="ARBA" id="ARBA00022741"/>
    </source>
</evidence>
<dbReference type="GO" id="GO:0003725">
    <property type="term" value="F:double-stranded RNA binding"/>
    <property type="evidence" value="ECO:0007669"/>
    <property type="project" value="InterPro"/>
</dbReference>
<dbReference type="GO" id="GO:0005524">
    <property type="term" value="F:ATP binding"/>
    <property type="evidence" value="ECO:0007669"/>
    <property type="project" value="UniProtKB-KW"/>
</dbReference>
<dbReference type="SUPFAM" id="SSF55821">
    <property type="entry name" value="YrdC/RibB"/>
    <property type="match status" value="1"/>
</dbReference>
<keyword evidence="4" id="KW-0963">Cytoplasm</keyword>
<dbReference type="EMBL" id="DQVE01000010">
    <property type="protein sequence ID" value="HIP97911.1"/>
    <property type="molecule type" value="Genomic_DNA"/>
</dbReference>
<dbReference type="PANTHER" id="PTHR17490:SF16">
    <property type="entry name" value="THREONYLCARBAMOYL-AMP SYNTHASE"/>
    <property type="match status" value="1"/>
</dbReference>